<comment type="caution">
    <text evidence="10">The sequence shown here is derived from an EMBL/GenBank/DDBJ whole genome shotgun (WGS) entry which is preliminary data.</text>
</comment>
<evidence type="ECO:0000256" key="4">
    <source>
        <dbReference type="ARBA" id="ARBA00022475"/>
    </source>
</evidence>
<proteinExistence type="inferred from homology"/>
<feature type="transmembrane region" description="Helical" evidence="8">
    <location>
        <begin position="430"/>
        <end position="455"/>
    </location>
</feature>
<dbReference type="RefSeq" id="WP_021639870.1">
    <property type="nucleotide sequence ID" value="NZ_CALBAU010000010.1"/>
</dbReference>
<feature type="transmembrane region" description="Helical" evidence="8">
    <location>
        <begin position="269"/>
        <end position="293"/>
    </location>
</feature>
<feature type="transmembrane region" description="Helical" evidence="8">
    <location>
        <begin position="31"/>
        <end position="57"/>
    </location>
</feature>
<evidence type="ECO:0000313" key="10">
    <source>
        <dbReference type="EMBL" id="RGE72678.1"/>
    </source>
</evidence>
<comment type="subcellular location">
    <subcellularLocation>
        <location evidence="1 8">Cell membrane</location>
        <topology evidence="1 8">Multi-pass membrane protein</topology>
    </subcellularLocation>
</comment>
<evidence type="ECO:0000313" key="11">
    <source>
        <dbReference type="Proteomes" id="UP000260812"/>
    </source>
</evidence>
<dbReference type="GeneID" id="97987569"/>
<dbReference type="Pfam" id="PF01235">
    <property type="entry name" value="Na_Ala_symp"/>
    <property type="match status" value="1"/>
</dbReference>
<organism evidence="10 12">
    <name type="scientific">Eisenbergiella massiliensis</name>
    <dbReference type="NCBI Taxonomy" id="1720294"/>
    <lineage>
        <taxon>Bacteria</taxon>
        <taxon>Bacillati</taxon>
        <taxon>Bacillota</taxon>
        <taxon>Clostridia</taxon>
        <taxon>Lachnospirales</taxon>
        <taxon>Lachnospiraceae</taxon>
        <taxon>Eisenbergiella</taxon>
    </lineage>
</organism>
<keyword evidence="6 8" id="KW-1133">Transmembrane helix</keyword>
<keyword evidence="4 8" id="KW-1003">Cell membrane</keyword>
<keyword evidence="11" id="KW-1185">Reference proteome</keyword>
<protein>
    <submittedName>
        <fullName evidence="10">Amino acid carrier protein</fullName>
    </submittedName>
</protein>
<feature type="transmembrane region" description="Helical" evidence="8">
    <location>
        <begin position="119"/>
        <end position="138"/>
    </location>
</feature>
<dbReference type="EMBL" id="QVLV01000007">
    <property type="protein sequence ID" value="RGE60303.1"/>
    <property type="molecule type" value="Genomic_DNA"/>
</dbReference>
<feature type="transmembrane region" description="Helical" evidence="8">
    <location>
        <begin position="333"/>
        <end position="354"/>
    </location>
</feature>
<dbReference type="OrthoDB" id="9804874at2"/>
<dbReference type="AlphaFoldDB" id="A0A3E3J014"/>
<dbReference type="Proteomes" id="UP000260812">
    <property type="component" value="Unassembled WGS sequence"/>
</dbReference>
<dbReference type="PANTHER" id="PTHR30330">
    <property type="entry name" value="AGSS FAMILY TRANSPORTER, SODIUM-ALANINE"/>
    <property type="match status" value="1"/>
</dbReference>
<evidence type="ECO:0000256" key="2">
    <source>
        <dbReference type="ARBA" id="ARBA00009261"/>
    </source>
</evidence>
<evidence type="ECO:0000313" key="9">
    <source>
        <dbReference type="EMBL" id="RGE60303.1"/>
    </source>
</evidence>
<keyword evidence="3 8" id="KW-0813">Transport</keyword>
<comment type="similarity">
    <text evidence="2 8">Belongs to the alanine or glycine:cation symporter (AGCS) (TC 2.A.25) family.</text>
</comment>
<dbReference type="Proteomes" id="UP000261166">
    <property type="component" value="Unassembled WGS sequence"/>
</dbReference>
<feature type="transmembrane region" description="Helical" evidence="8">
    <location>
        <begin position="166"/>
        <end position="192"/>
    </location>
</feature>
<dbReference type="NCBIfam" id="TIGR00835">
    <property type="entry name" value="agcS"/>
    <property type="match status" value="1"/>
</dbReference>
<evidence type="ECO:0000256" key="8">
    <source>
        <dbReference type="RuleBase" id="RU363064"/>
    </source>
</evidence>
<name>A0A3E3J014_9FIRM</name>
<evidence type="ECO:0000256" key="5">
    <source>
        <dbReference type="ARBA" id="ARBA00022692"/>
    </source>
</evidence>
<feature type="transmembrane region" description="Helical" evidence="8">
    <location>
        <begin position="82"/>
        <end position="99"/>
    </location>
</feature>
<evidence type="ECO:0000256" key="7">
    <source>
        <dbReference type="ARBA" id="ARBA00023136"/>
    </source>
</evidence>
<feature type="transmembrane region" description="Helical" evidence="8">
    <location>
        <begin position="212"/>
        <end position="230"/>
    </location>
</feature>
<dbReference type="InterPro" id="IPR001463">
    <property type="entry name" value="Na/Ala_symport"/>
</dbReference>
<sequence>MEHLFSAINNIFNFVIPVSDFFWDFPTNFSWYASIPILGNFSLAVMLLIGSGIYFSIRTGFIQVTHFGKGIRILAKKKSDEIGISSLAAFFLSSAMRVGPGNILGVTGAIATGGPGALFWMWVSAFFGMATAYTEAVLAQIFKEKKKDEFVGGLPFYGKVLLGNKLWAGVALSLMYIIYAMCCLPAQGFNVVSSIGQMAEIVTGASMGSASYFYYIVSVLLILVTAYIAFGGIRKVTRVTDGLVPVMAVIYVGVVFLLILLNLGSVPYFFGAVFGGAFTPQAVFGGIFGTVLVQGVKRGLMSNEAGQGTITMAAGAANTDHPCEQGCVQSIGVFLDTMVICTLTGFVVVMAHVWTGSSAEAWFAMDRLPKFLESAKVLTPGTAMNAAVAFLLTFCFCLFAFTCLVGMISFSEIAANRISSSKKVIYTVRIVGIFITAFGIACSLAGIELGNLWAISDLGNILIVFANIPLLYLGAKCVFRATAHFKKKDGTPFTSSVIGRSCPYWDERAGKATDKKTDSAR</sequence>
<dbReference type="GO" id="GO:0005283">
    <property type="term" value="F:amino acid:sodium symporter activity"/>
    <property type="evidence" value="ECO:0007669"/>
    <property type="project" value="InterPro"/>
</dbReference>
<evidence type="ECO:0000256" key="6">
    <source>
        <dbReference type="ARBA" id="ARBA00022989"/>
    </source>
</evidence>
<evidence type="ECO:0000256" key="3">
    <source>
        <dbReference type="ARBA" id="ARBA00022448"/>
    </source>
</evidence>
<evidence type="ECO:0000313" key="12">
    <source>
        <dbReference type="Proteomes" id="UP000261166"/>
    </source>
</evidence>
<keyword evidence="5 8" id="KW-0812">Transmembrane</keyword>
<dbReference type="PANTHER" id="PTHR30330:SF1">
    <property type="entry name" value="AMINO-ACID CARRIER PROTEIN ALST"/>
    <property type="match status" value="1"/>
</dbReference>
<feature type="transmembrane region" description="Helical" evidence="8">
    <location>
        <begin position="386"/>
        <end position="410"/>
    </location>
</feature>
<dbReference type="GO" id="GO:0005886">
    <property type="term" value="C:plasma membrane"/>
    <property type="evidence" value="ECO:0007669"/>
    <property type="project" value="UniProtKB-SubCell"/>
</dbReference>
<dbReference type="PROSITE" id="PS00873">
    <property type="entry name" value="NA_ALANINE_SYMP"/>
    <property type="match status" value="1"/>
</dbReference>
<keyword evidence="7 8" id="KW-0472">Membrane</keyword>
<feature type="transmembrane region" description="Helical" evidence="8">
    <location>
        <begin position="461"/>
        <end position="479"/>
    </location>
</feature>
<evidence type="ECO:0000256" key="1">
    <source>
        <dbReference type="ARBA" id="ARBA00004651"/>
    </source>
</evidence>
<dbReference type="PRINTS" id="PR00175">
    <property type="entry name" value="NAALASMPORT"/>
</dbReference>
<gene>
    <name evidence="10" type="ORF">DWY69_07290</name>
    <name evidence="9" type="ORF">DXC51_11960</name>
</gene>
<reference evidence="10 12" key="1">
    <citation type="submission" date="2018-08" db="EMBL/GenBank/DDBJ databases">
        <title>A genome reference for cultivated species of the human gut microbiota.</title>
        <authorList>
            <person name="Zou Y."/>
            <person name="Xue W."/>
            <person name="Luo G."/>
        </authorList>
    </citation>
    <scope>NUCLEOTIDE SEQUENCE [LARGE SCALE GENOMIC DNA]</scope>
    <source>
        <strain evidence="10 12">AF26-4BH</strain>
        <strain evidence="9">TF05-5AC</strain>
    </source>
</reference>
<dbReference type="EMBL" id="QVLU01000005">
    <property type="protein sequence ID" value="RGE72678.1"/>
    <property type="molecule type" value="Genomic_DNA"/>
</dbReference>
<accession>A0A3E3J014</accession>
<feature type="transmembrane region" description="Helical" evidence="8">
    <location>
        <begin position="242"/>
        <end position="263"/>
    </location>
</feature>
<keyword evidence="8" id="KW-0769">Symport</keyword>